<comment type="caution">
    <text evidence="1">The sequence shown here is derived from an EMBL/GenBank/DDBJ whole genome shotgun (WGS) entry which is preliminary data.</text>
</comment>
<evidence type="ECO:0000313" key="1">
    <source>
        <dbReference type="EMBL" id="MFC4232729.1"/>
    </source>
</evidence>
<keyword evidence="2" id="KW-1185">Reference proteome</keyword>
<reference evidence="2" key="1">
    <citation type="journal article" date="2019" name="Int. J. Syst. Evol. Microbiol.">
        <title>The Global Catalogue of Microorganisms (GCM) 10K type strain sequencing project: providing services to taxonomists for standard genome sequencing and annotation.</title>
        <authorList>
            <consortium name="The Broad Institute Genomics Platform"/>
            <consortium name="The Broad Institute Genome Sequencing Center for Infectious Disease"/>
            <person name="Wu L."/>
            <person name="Ma J."/>
        </authorList>
    </citation>
    <scope>NUCLEOTIDE SEQUENCE [LARGE SCALE GENOMIC DNA]</scope>
    <source>
        <strain evidence="2">CECT 8010</strain>
    </source>
</reference>
<proteinExistence type="predicted"/>
<dbReference type="RefSeq" id="WP_379014700.1">
    <property type="nucleotide sequence ID" value="NZ_JBHSDC010000027.1"/>
</dbReference>
<dbReference type="Gene3D" id="3.40.30.10">
    <property type="entry name" value="Glutaredoxin"/>
    <property type="match status" value="1"/>
</dbReference>
<dbReference type="SUPFAM" id="SSF52833">
    <property type="entry name" value="Thioredoxin-like"/>
    <property type="match status" value="1"/>
</dbReference>
<dbReference type="EMBL" id="JBHSDC010000027">
    <property type="protein sequence ID" value="MFC4232729.1"/>
    <property type="molecule type" value="Genomic_DNA"/>
</dbReference>
<accession>A0ABV8PYW0</accession>
<dbReference type="Proteomes" id="UP001595906">
    <property type="component" value="Unassembled WGS sequence"/>
</dbReference>
<gene>
    <name evidence="1" type="ORF">ACFOW1_12570</name>
</gene>
<evidence type="ECO:0000313" key="2">
    <source>
        <dbReference type="Proteomes" id="UP001595906"/>
    </source>
</evidence>
<name>A0ABV8PYW0_9BACT</name>
<dbReference type="InterPro" id="IPR036249">
    <property type="entry name" value="Thioredoxin-like_sf"/>
</dbReference>
<organism evidence="1 2">
    <name type="scientific">Parasediminibacterium paludis</name>
    <dbReference type="NCBI Taxonomy" id="908966"/>
    <lineage>
        <taxon>Bacteria</taxon>
        <taxon>Pseudomonadati</taxon>
        <taxon>Bacteroidota</taxon>
        <taxon>Chitinophagia</taxon>
        <taxon>Chitinophagales</taxon>
        <taxon>Chitinophagaceae</taxon>
        <taxon>Parasediminibacterium</taxon>
    </lineage>
</organism>
<sequence length="79" mass="9188">MSFDKDSALWLQKIKTIDLPKGNSYILVKNFESMFALYFKINSIPRYLLIDRNGKVFNINAPRPSKPELKKNLDKLLAN</sequence>
<protein>
    <submittedName>
        <fullName evidence="1">TlpA family protein disulfide reductase</fullName>
    </submittedName>
</protein>